<dbReference type="InterPro" id="IPR031967">
    <property type="entry name" value="PhoR_single_Cache-like_dom"/>
</dbReference>
<dbReference type="Proteomes" id="UP000783588">
    <property type="component" value="Unassembled WGS sequence"/>
</dbReference>
<keyword evidence="5" id="KW-0808">Transferase</keyword>
<evidence type="ECO:0000259" key="9">
    <source>
        <dbReference type="PROSITE" id="PS50109"/>
    </source>
</evidence>
<dbReference type="CDD" id="cd00082">
    <property type="entry name" value="HisKA"/>
    <property type="match status" value="1"/>
</dbReference>
<comment type="caution">
    <text evidence="10">The sequence shown here is derived from an EMBL/GenBank/DDBJ whole genome shotgun (WGS) entry which is preliminary data.</text>
</comment>
<accession>A0ABS6ETJ4</accession>
<keyword evidence="11" id="KW-1185">Reference proteome</keyword>
<evidence type="ECO:0000256" key="8">
    <source>
        <dbReference type="SAM" id="Phobius"/>
    </source>
</evidence>
<keyword evidence="7" id="KW-0902">Two-component regulatory system</keyword>
<dbReference type="GO" id="GO:0016301">
    <property type="term" value="F:kinase activity"/>
    <property type="evidence" value="ECO:0007669"/>
    <property type="project" value="UniProtKB-KW"/>
</dbReference>
<dbReference type="Pfam" id="PF02518">
    <property type="entry name" value="HATPase_c"/>
    <property type="match status" value="1"/>
</dbReference>
<dbReference type="PANTHER" id="PTHR45453">
    <property type="entry name" value="PHOSPHATE REGULON SENSOR PROTEIN PHOR"/>
    <property type="match status" value="1"/>
</dbReference>
<dbReference type="EC" id="2.7.13.3" evidence="3"/>
<feature type="transmembrane region" description="Helical" evidence="8">
    <location>
        <begin position="148"/>
        <end position="170"/>
    </location>
</feature>
<dbReference type="SMART" id="SM00388">
    <property type="entry name" value="HisKA"/>
    <property type="match status" value="1"/>
</dbReference>
<evidence type="ECO:0000313" key="11">
    <source>
        <dbReference type="Proteomes" id="UP000783588"/>
    </source>
</evidence>
<dbReference type="Pfam" id="PF16736">
    <property type="entry name" value="sCache_like"/>
    <property type="match status" value="1"/>
</dbReference>
<evidence type="ECO:0000256" key="3">
    <source>
        <dbReference type="ARBA" id="ARBA00012438"/>
    </source>
</evidence>
<evidence type="ECO:0000256" key="7">
    <source>
        <dbReference type="ARBA" id="ARBA00023012"/>
    </source>
</evidence>
<reference evidence="10 11" key="1">
    <citation type="submission" date="2021-06" db="EMBL/GenBank/DDBJ databases">
        <authorList>
            <person name="Sun Q."/>
            <person name="Li D."/>
        </authorList>
    </citation>
    <scope>NUCLEOTIDE SEQUENCE [LARGE SCALE GENOMIC DNA]</scope>
    <source>
        <strain evidence="10 11">MSJd-7</strain>
    </source>
</reference>
<keyword evidence="6 10" id="KW-0418">Kinase</keyword>
<evidence type="ECO:0000256" key="6">
    <source>
        <dbReference type="ARBA" id="ARBA00022777"/>
    </source>
</evidence>
<keyword evidence="8" id="KW-0812">Transmembrane</keyword>
<dbReference type="CDD" id="cd00075">
    <property type="entry name" value="HATPase"/>
    <property type="match status" value="1"/>
</dbReference>
<dbReference type="InterPro" id="IPR003661">
    <property type="entry name" value="HisK_dim/P_dom"/>
</dbReference>
<dbReference type="PROSITE" id="PS50109">
    <property type="entry name" value="HIS_KIN"/>
    <property type="match status" value="1"/>
</dbReference>
<keyword evidence="8" id="KW-1133">Transmembrane helix</keyword>
<dbReference type="InterPro" id="IPR050351">
    <property type="entry name" value="BphY/WalK/GraS-like"/>
</dbReference>
<evidence type="ECO:0000256" key="4">
    <source>
        <dbReference type="ARBA" id="ARBA00022553"/>
    </source>
</evidence>
<dbReference type="RefSeq" id="WP_216470713.1">
    <property type="nucleotide sequence ID" value="NZ_JAHLQI010000005.1"/>
</dbReference>
<protein>
    <recommendedName>
        <fullName evidence="3">histidine kinase</fullName>
        <ecNumber evidence="3">2.7.13.3</ecNumber>
    </recommendedName>
</protein>
<evidence type="ECO:0000256" key="2">
    <source>
        <dbReference type="ARBA" id="ARBA00004370"/>
    </source>
</evidence>
<evidence type="ECO:0000256" key="5">
    <source>
        <dbReference type="ARBA" id="ARBA00022679"/>
    </source>
</evidence>
<dbReference type="EMBL" id="JAHLQI010000005">
    <property type="protein sequence ID" value="MBU5491003.1"/>
    <property type="molecule type" value="Genomic_DNA"/>
</dbReference>
<name>A0ABS6ETJ4_9FIRM</name>
<comment type="catalytic activity">
    <reaction evidence="1">
        <text>ATP + protein L-histidine = ADP + protein N-phospho-L-histidine.</text>
        <dbReference type="EC" id="2.7.13.3"/>
    </reaction>
</comment>
<dbReference type="SMART" id="SM00387">
    <property type="entry name" value="HATPase_c"/>
    <property type="match status" value="1"/>
</dbReference>
<dbReference type="InterPro" id="IPR005467">
    <property type="entry name" value="His_kinase_dom"/>
</dbReference>
<dbReference type="Pfam" id="PF00512">
    <property type="entry name" value="HisKA"/>
    <property type="match status" value="1"/>
</dbReference>
<evidence type="ECO:0000256" key="1">
    <source>
        <dbReference type="ARBA" id="ARBA00000085"/>
    </source>
</evidence>
<sequence>MKKRIYWVLLLLSAVGVLCASALTLAVTSQRSMRQAEQYINDLAQSISQSYDYVDEASYEKILQGLPDIVRVTFITSDGTVLYDSNAEASKMENHLDRPEIQQAIHDGFGEDIRNSSTTDSSSYYYALRLSDGNVLRLAQQYSSIRSMMLTSVPGIVVVMVILFGMALLLSHWLTKWMMKPVERAVRALDQAGVNADSYAELKPFFSHIQAQDQEIHTQKEILEQEREILGIITNNMREGLLLVSKDKNVVSVNPSAIHMLAGRVADPSEFIGKNYLIVNRTQELHDCVTTALSGASLNDDFTMHGRVYHIYASPMLRLGEVDGAVVIVLDETQQRMAERSRQEFSANVSHELKTPLTSISGYAEMMENGMVASMDDIRKFSGSIHKESLRLIALIDDIIRLSRIEEEVKEPQSLEPVELDDLCEAVMESLEPVAKKAEVSLHLETCPAVLLGEDGMLSELVYNLCENAIKYNHPNGNVWLSLSQDEKEITIKVKDDGIGIPEESRLRVFERFYRVDKSHSKQIGGTGLGLSIVKHVVEYHHGRVELDSGLGVGTEIRVFLPKVIE</sequence>
<evidence type="ECO:0000313" key="10">
    <source>
        <dbReference type="EMBL" id="MBU5491003.1"/>
    </source>
</evidence>
<feature type="domain" description="Histidine kinase" evidence="9">
    <location>
        <begin position="348"/>
        <end position="565"/>
    </location>
</feature>
<dbReference type="PANTHER" id="PTHR45453:SF1">
    <property type="entry name" value="PHOSPHATE REGULON SENSOR PROTEIN PHOR"/>
    <property type="match status" value="1"/>
</dbReference>
<keyword evidence="8" id="KW-0472">Membrane</keyword>
<dbReference type="InterPro" id="IPR003594">
    <property type="entry name" value="HATPase_dom"/>
</dbReference>
<comment type="subcellular location">
    <subcellularLocation>
        <location evidence="2">Membrane</location>
    </subcellularLocation>
</comment>
<organism evidence="10 11">
    <name type="scientific">Butyricicoccus intestinisimiae</name>
    <dbReference type="NCBI Taxonomy" id="2841509"/>
    <lineage>
        <taxon>Bacteria</taxon>
        <taxon>Bacillati</taxon>
        <taxon>Bacillota</taxon>
        <taxon>Clostridia</taxon>
        <taxon>Eubacteriales</taxon>
        <taxon>Butyricicoccaceae</taxon>
        <taxon>Butyricicoccus</taxon>
    </lineage>
</organism>
<gene>
    <name evidence="10" type="ORF">KQI75_10300</name>
</gene>
<keyword evidence="4" id="KW-0597">Phosphoprotein</keyword>
<proteinExistence type="predicted"/>